<reference evidence="2 3" key="1">
    <citation type="submission" date="2020-08" db="EMBL/GenBank/DDBJ databases">
        <title>Cohnella phylogeny.</title>
        <authorList>
            <person name="Dunlap C."/>
        </authorList>
    </citation>
    <scope>NUCLEOTIDE SEQUENCE [LARGE SCALE GENOMIC DNA]</scope>
    <source>
        <strain evidence="2 3">DSM 25241</strain>
    </source>
</reference>
<organism evidence="2 3">
    <name type="scientific">Cohnella thailandensis</name>
    <dbReference type="NCBI Taxonomy" id="557557"/>
    <lineage>
        <taxon>Bacteria</taxon>
        <taxon>Bacillati</taxon>
        <taxon>Bacillota</taxon>
        <taxon>Bacilli</taxon>
        <taxon>Bacillales</taxon>
        <taxon>Paenibacillaceae</taxon>
        <taxon>Cohnella</taxon>
    </lineage>
</organism>
<evidence type="ECO:0000256" key="1">
    <source>
        <dbReference type="SAM" id="SignalP"/>
    </source>
</evidence>
<dbReference type="EMBL" id="JACJVQ010000007">
    <property type="protein sequence ID" value="MBB6634634.1"/>
    <property type="molecule type" value="Genomic_DNA"/>
</dbReference>
<dbReference type="RefSeq" id="WP_185119866.1">
    <property type="nucleotide sequence ID" value="NZ_JACJVQ010000007.1"/>
</dbReference>
<feature type="chain" id="PRO_5032979409" evidence="1">
    <location>
        <begin position="36"/>
        <end position="321"/>
    </location>
</feature>
<name>A0A841SRS0_9BACL</name>
<accession>A0A841SRS0</accession>
<feature type="signal peptide" evidence="1">
    <location>
        <begin position="1"/>
        <end position="35"/>
    </location>
</feature>
<keyword evidence="1" id="KW-0732">Signal</keyword>
<keyword evidence="3" id="KW-1185">Reference proteome</keyword>
<comment type="caution">
    <text evidence="2">The sequence shown here is derived from an EMBL/GenBank/DDBJ whole genome shotgun (WGS) entry which is preliminary data.</text>
</comment>
<evidence type="ECO:0000313" key="2">
    <source>
        <dbReference type="EMBL" id="MBB6634634.1"/>
    </source>
</evidence>
<gene>
    <name evidence="2" type="ORF">H7B67_10980</name>
</gene>
<evidence type="ECO:0000313" key="3">
    <source>
        <dbReference type="Proteomes" id="UP000535838"/>
    </source>
</evidence>
<dbReference type="AlphaFoldDB" id="A0A841SRS0"/>
<dbReference type="Proteomes" id="UP000535838">
    <property type="component" value="Unassembled WGS sequence"/>
</dbReference>
<proteinExistence type="predicted"/>
<protein>
    <submittedName>
        <fullName evidence="2">Uncharacterized protein</fullName>
    </submittedName>
</protein>
<sequence length="321" mass="35202">MRILPSFRTMIKLRAATPVLLLFAMLLPFGNAASASIEQARSSPAVHALTAAESASRETLMKQAASWVSTLSEQEAFASWKNSKLRIQPLGPGTHGWLVTVHEPNGQAIGYLVAYAADDRTYQLGEYGLGGQPLFDEASLKQSLFANGLIDSLSNAGYTATMHYVHPFAAVWKVNIGSDTYWLDAKSDELLPLNPESWDSIAIGSKPLSVLNPKASEGSDRSPDRTRTLVLNAPFDPYERLPWLSGEKPFDASDVTSFSKRLSDNLPLRYVSEPFGDKMLYALSVIGYHQWTSGRLDAALDMNGTRFIPLASLNQLGLFYP</sequence>